<keyword evidence="5" id="KW-0521">NADP</keyword>
<keyword evidence="3" id="KW-0285">Flavoprotein</keyword>
<evidence type="ECO:0000256" key="7">
    <source>
        <dbReference type="ARBA" id="ARBA00023033"/>
    </source>
</evidence>
<evidence type="ECO:0008006" key="11">
    <source>
        <dbReference type="Google" id="ProtNLM"/>
    </source>
</evidence>
<comment type="similarity">
    <text evidence="2">Belongs to the FAD-binding monooxygenase family.</text>
</comment>
<comment type="caution">
    <text evidence="9">The sequence shown here is derived from an EMBL/GenBank/DDBJ whole genome shotgun (WGS) entry which is preliminary data.</text>
</comment>
<keyword evidence="10" id="KW-1185">Reference proteome</keyword>
<reference evidence="9" key="1">
    <citation type="journal article" date="2021" name="Nat. Commun.">
        <title>Genetic determinants of endophytism in the Arabidopsis root mycobiome.</title>
        <authorList>
            <person name="Mesny F."/>
            <person name="Miyauchi S."/>
            <person name="Thiergart T."/>
            <person name="Pickel B."/>
            <person name="Atanasova L."/>
            <person name="Karlsson M."/>
            <person name="Huettel B."/>
            <person name="Barry K.W."/>
            <person name="Haridas S."/>
            <person name="Chen C."/>
            <person name="Bauer D."/>
            <person name="Andreopoulos W."/>
            <person name="Pangilinan J."/>
            <person name="LaButti K."/>
            <person name="Riley R."/>
            <person name="Lipzen A."/>
            <person name="Clum A."/>
            <person name="Drula E."/>
            <person name="Henrissat B."/>
            <person name="Kohler A."/>
            <person name="Grigoriev I.V."/>
            <person name="Martin F.M."/>
            <person name="Hacquard S."/>
        </authorList>
    </citation>
    <scope>NUCLEOTIDE SEQUENCE</scope>
    <source>
        <strain evidence="9">MPI-CAGE-CH-0243</strain>
    </source>
</reference>
<dbReference type="EMBL" id="JAGMWT010000026">
    <property type="protein sequence ID" value="KAH7110809.1"/>
    <property type="molecule type" value="Genomic_DNA"/>
</dbReference>
<keyword evidence="7" id="KW-0503">Monooxygenase</keyword>
<feature type="compositionally biased region" description="Polar residues" evidence="8">
    <location>
        <begin position="17"/>
        <end position="29"/>
    </location>
</feature>
<dbReference type="GO" id="GO:0050660">
    <property type="term" value="F:flavin adenine dinucleotide binding"/>
    <property type="evidence" value="ECO:0007669"/>
    <property type="project" value="InterPro"/>
</dbReference>
<keyword evidence="4" id="KW-0274">FAD</keyword>
<sequence length="565" mass="63111">MPVPGGEMPAKGADDFNQPQGPTGSNGSHASIQVDALVVGAGLSGITAIHRLRKAGLTVKCMEASGDFGGVWNFNRYPGARVDSEVPFYQLNIPEVYRDWTFSERFPGHEELRKYVAHVDKILDLRRDTYFHARVNDASWDQCTNRWTIKTQQGHIAFAKYLILAPGLLHRAYTPDFPGLSEYQGEVYHSAAWNEDFCAKGKKVGLVGAGSTGVQLTESLGKMAAELTVFVRRPSYCCALGQHSLTAHEQHEMKRFYPVMLKAARESHAGFPVTGMDKALHDVSSEERERHWSYTWDQGGFTFGMLAFKDLFRSKESNEATYQYWRSKVAARLTDPAKFEIMAPEHKPYYFLTKRMPLEQNYYEVLNQSNVHIHDLNSSSLKSFTRKGLLMSDGTEYEFDAVALATGFDSITGSLTRVGVKDKHGVDLKDVWADGITTHMGITVSGFPNMFVTYSPQAPTPFTNAVTIIEAQVELAVDIITRMERAGVKSIEATRDAEIEWKTHLNALVEGTLFPYTDSWWNGADVPGKKKEMIAYIAGIKHYEAKCRSLVEGLQGFNIVAGDKV</sequence>
<accession>A0A9P9I8W5</accession>
<dbReference type="Proteomes" id="UP000700596">
    <property type="component" value="Unassembled WGS sequence"/>
</dbReference>
<dbReference type="GO" id="GO:0004499">
    <property type="term" value="F:N,N-dimethylaniline monooxygenase activity"/>
    <property type="evidence" value="ECO:0007669"/>
    <property type="project" value="InterPro"/>
</dbReference>
<proteinExistence type="inferred from homology"/>
<organism evidence="9 10">
    <name type="scientific">Dendryphion nanum</name>
    <dbReference type="NCBI Taxonomy" id="256645"/>
    <lineage>
        <taxon>Eukaryota</taxon>
        <taxon>Fungi</taxon>
        <taxon>Dikarya</taxon>
        <taxon>Ascomycota</taxon>
        <taxon>Pezizomycotina</taxon>
        <taxon>Dothideomycetes</taxon>
        <taxon>Pleosporomycetidae</taxon>
        <taxon>Pleosporales</taxon>
        <taxon>Torulaceae</taxon>
        <taxon>Dendryphion</taxon>
    </lineage>
</organism>
<dbReference type="OrthoDB" id="66881at2759"/>
<dbReference type="Gene3D" id="3.50.50.60">
    <property type="entry name" value="FAD/NAD(P)-binding domain"/>
    <property type="match status" value="2"/>
</dbReference>
<evidence type="ECO:0000256" key="5">
    <source>
        <dbReference type="ARBA" id="ARBA00022857"/>
    </source>
</evidence>
<dbReference type="GO" id="GO:0050661">
    <property type="term" value="F:NADP binding"/>
    <property type="evidence" value="ECO:0007669"/>
    <property type="project" value="InterPro"/>
</dbReference>
<dbReference type="InterPro" id="IPR050775">
    <property type="entry name" value="FAD-binding_Monooxygenases"/>
</dbReference>
<dbReference type="InterPro" id="IPR020946">
    <property type="entry name" value="Flavin_mOase-like"/>
</dbReference>
<name>A0A9P9I8W5_9PLEO</name>
<gene>
    <name evidence="9" type="ORF">B0J11DRAFT_554395</name>
</gene>
<dbReference type="AlphaFoldDB" id="A0A9P9I8W5"/>
<feature type="region of interest" description="Disordered" evidence="8">
    <location>
        <begin position="1"/>
        <end position="29"/>
    </location>
</feature>
<evidence type="ECO:0000313" key="9">
    <source>
        <dbReference type="EMBL" id="KAH7110809.1"/>
    </source>
</evidence>
<keyword evidence="6" id="KW-0560">Oxidoreductase</keyword>
<evidence type="ECO:0000256" key="3">
    <source>
        <dbReference type="ARBA" id="ARBA00022630"/>
    </source>
</evidence>
<evidence type="ECO:0000256" key="6">
    <source>
        <dbReference type="ARBA" id="ARBA00023002"/>
    </source>
</evidence>
<dbReference type="SUPFAM" id="SSF51905">
    <property type="entry name" value="FAD/NAD(P)-binding domain"/>
    <property type="match status" value="1"/>
</dbReference>
<dbReference type="PANTHER" id="PTHR43098:SF3">
    <property type="entry name" value="L-ORNITHINE N(5)-MONOOXYGENASE-RELATED"/>
    <property type="match status" value="1"/>
</dbReference>
<dbReference type="PRINTS" id="PR00411">
    <property type="entry name" value="PNDRDTASEI"/>
</dbReference>
<protein>
    <recommendedName>
        <fullName evidence="11">FAD/NAD(P)-binding domain-containing protein</fullName>
    </recommendedName>
</protein>
<evidence type="ECO:0000256" key="1">
    <source>
        <dbReference type="ARBA" id="ARBA00001974"/>
    </source>
</evidence>
<dbReference type="PANTHER" id="PTHR43098">
    <property type="entry name" value="L-ORNITHINE N(5)-MONOOXYGENASE-RELATED"/>
    <property type="match status" value="1"/>
</dbReference>
<evidence type="ECO:0000256" key="2">
    <source>
        <dbReference type="ARBA" id="ARBA00010139"/>
    </source>
</evidence>
<evidence type="ECO:0000256" key="8">
    <source>
        <dbReference type="SAM" id="MobiDB-lite"/>
    </source>
</evidence>
<evidence type="ECO:0000313" key="10">
    <source>
        <dbReference type="Proteomes" id="UP000700596"/>
    </source>
</evidence>
<evidence type="ECO:0000256" key="4">
    <source>
        <dbReference type="ARBA" id="ARBA00022827"/>
    </source>
</evidence>
<dbReference type="Pfam" id="PF00743">
    <property type="entry name" value="FMO-like"/>
    <property type="match status" value="1"/>
</dbReference>
<dbReference type="InterPro" id="IPR036188">
    <property type="entry name" value="FAD/NAD-bd_sf"/>
</dbReference>
<comment type="cofactor">
    <cofactor evidence="1">
        <name>FAD</name>
        <dbReference type="ChEBI" id="CHEBI:57692"/>
    </cofactor>
</comment>